<dbReference type="Gene3D" id="3.40.190.10">
    <property type="entry name" value="Periplasmic binding protein-like II"/>
    <property type="match status" value="1"/>
</dbReference>
<evidence type="ECO:0000256" key="1">
    <source>
        <dbReference type="SAM" id="Phobius"/>
    </source>
</evidence>
<feature type="transmembrane region" description="Helical" evidence="1">
    <location>
        <begin position="119"/>
        <end position="144"/>
    </location>
</feature>
<gene>
    <name evidence="2" type="ORF">PFISCL1PPCAC_6349</name>
</gene>
<dbReference type="SUPFAM" id="SSF53850">
    <property type="entry name" value="Periplasmic binding protein-like II"/>
    <property type="match status" value="1"/>
</dbReference>
<feature type="transmembrane region" description="Helical" evidence="1">
    <location>
        <begin position="165"/>
        <end position="183"/>
    </location>
</feature>
<protein>
    <submittedName>
        <fullName evidence="2">Uncharacterized protein</fullName>
    </submittedName>
</protein>
<evidence type="ECO:0000313" key="3">
    <source>
        <dbReference type="Proteomes" id="UP001432322"/>
    </source>
</evidence>
<keyword evidence="1" id="KW-1133">Transmembrane helix</keyword>
<dbReference type="PANTHER" id="PTHR22714">
    <property type="entry name" value="PROTEIN CBG02446-RELATED"/>
    <property type="match status" value="1"/>
</dbReference>
<feature type="transmembrane region" description="Helical" evidence="1">
    <location>
        <begin position="189"/>
        <end position="207"/>
    </location>
</feature>
<dbReference type="Proteomes" id="UP001432322">
    <property type="component" value="Unassembled WGS sequence"/>
</dbReference>
<evidence type="ECO:0000313" key="2">
    <source>
        <dbReference type="EMBL" id="GMT15052.1"/>
    </source>
</evidence>
<dbReference type="EMBL" id="BTSY01000002">
    <property type="protein sequence ID" value="GMT15052.1"/>
    <property type="molecule type" value="Genomic_DNA"/>
</dbReference>
<dbReference type="AlphaFoldDB" id="A0AAV5V616"/>
<organism evidence="2 3">
    <name type="scientific">Pristionchus fissidentatus</name>
    <dbReference type="NCBI Taxonomy" id="1538716"/>
    <lineage>
        <taxon>Eukaryota</taxon>
        <taxon>Metazoa</taxon>
        <taxon>Ecdysozoa</taxon>
        <taxon>Nematoda</taxon>
        <taxon>Chromadorea</taxon>
        <taxon>Rhabditida</taxon>
        <taxon>Rhabditina</taxon>
        <taxon>Diplogasteromorpha</taxon>
        <taxon>Diplogasteroidea</taxon>
        <taxon>Neodiplogasteridae</taxon>
        <taxon>Pristionchus</taxon>
    </lineage>
</organism>
<feature type="transmembrane region" description="Helical" evidence="1">
    <location>
        <begin position="398"/>
        <end position="423"/>
    </location>
</feature>
<feature type="non-terminal residue" evidence="2">
    <location>
        <position position="424"/>
    </location>
</feature>
<feature type="non-terminal residue" evidence="2">
    <location>
        <position position="1"/>
    </location>
</feature>
<dbReference type="InterPro" id="IPR040128">
    <property type="entry name" value="T25E4.2-like"/>
</dbReference>
<dbReference type="PANTHER" id="PTHR22714:SF7">
    <property type="entry name" value="SOLUTE-BINDING PROTEIN FAMILY 3_N-TERMINAL DOMAIN-CONTAINING PROTEIN"/>
    <property type="match status" value="1"/>
</dbReference>
<keyword evidence="1" id="KW-0472">Membrane</keyword>
<reference evidence="2" key="1">
    <citation type="submission" date="2023-10" db="EMBL/GenBank/DDBJ databases">
        <title>Genome assembly of Pristionchus species.</title>
        <authorList>
            <person name="Yoshida K."/>
            <person name="Sommer R.J."/>
        </authorList>
    </citation>
    <scope>NUCLEOTIDE SEQUENCE</scope>
    <source>
        <strain evidence="2">RS5133</strain>
    </source>
</reference>
<sequence length="424" mass="48998">SLPTLTLGWVNEDFPVIFKDLEGELTGIYVEMWKTWAKDEGYQLDFVKGDGYGGWTAGPNGWAGILGLIDNGTVNATLDKYSYRPGRYAAFRSSLPILYSKDTFFDSRSIKDGSMSINFVVFPILIIFLFVVSVIIVTLIERFLFILRLEIRKERRTAKNWKKRIVYFLQDYFFLKPSITSFFDPRSVPLISFSFYLFAMFIIINTYQAEFKGNSNIITFRRTLLTDLVSALKSGSKALIVAAPSLIYDEQMMELYGRNVRNDSFRLQIEPNFDNMAVKVCDDDRVLAYVPDYRLSTIDPTKSFRPPCDYVEVDASVAPPNLKTADSIKEEQPFVFYFHKKKFTKRMAEKFNQIILKLYDYDTIYNVHWKRWTNRPMKKTASFIEIGNTPVTLSRVSVVFIALSIALSFCLLIFGLEIIHALWV</sequence>
<accession>A0AAV5V616</accession>
<keyword evidence="3" id="KW-1185">Reference proteome</keyword>
<name>A0AAV5V616_9BILA</name>
<comment type="caution">
    <text evidence="2">The sequence shown here is derived from an EMBL/GenBank/DDBJ whole genome shotgun (WGS) entry which is preliminary data.</text>
</comment>
<keyword evidence="1" id="KW-0812">Transmembrane</keyword>
<proteinExistence type="predicted"/>